<dbReference type="CDD" id="cd00408">
    <property type="entry name" value="DHDPS-like"/>
    <property type="match status" value="1"/>
</dbReference>
<feature type="active site" description="Schiff-base intermediate with substrate" evidence="5">
    <location>
        <position position="167"/>
    </location>
</feature>
<dbReference type="InterPro" id="IPR013785">
    <property type="entry name" value="Aldolase_TIM"/>
</dbReference>
<keyword evidence="8" id="KW-1185">Reference proteome</keyword>
<dbReference type="RefSeq" id="WP_123819340.1">
    <property type="nucleotide sequence ID" value="NZ_RKQG01000001.1"/>
</dbReference>
<dbReference type="Gene3D" id="3.20.20.70">
    <property type="entry name" value="Aldolase class I"/>
    <property type="match status" value="1"/>
</dbReference>
<comment type="caution">
    <text evidence="7">The sequence shown here is derived from an EMBL/GenBank/DDBJ whole genome shotgun (WGS) entry which is preliminary data.</text>
</comment>
<dbReference type="Pfam" id="PF00701">
    <property type="entry name" value="DHDPS"/>
    <property type="match status" value="1"/>
</dbReference>
<dbReference type="PIRSF" id="PIRSF001365">
    <property type="entry name" value="DHDPS"/>
    <property type="match status" value="1"/>
</dbReference>
<proteinExistence type="inferred from homology"/>
<keyword evidence="3" id="KW-0704">Schiff base</keyword>
<dbReference type="InterPro" id="IPR020625">
    <property type="entry name" value="Schiff_base-form_aldolases_AS"/>
</dbReference>
<evidence type="ECO:0000256" key="5">
    <source>
        <dbReference type="PIRSR" id="PIRSR001365-1"/>
    </source>
</evidence>
<evidence type="ECO:0000256" key="4">
    <source>
        <dbReference type="PIRNR" id="PIRNR001365"/>
    </source>
</evidence>
<accession>A0A3N4RYV2</accession>
<dbReference type="GO" id="GO:0008840">
    <property type="term" value="F:4-hydroxy-tetrahydrodipicolinate synthase activity"/>
    <property type="evidence" value="ECO:0007669"/>
    <property type="project" value="TreeGrafter"/>
</dbReference>
<organism evidence="7 8">
    <name type="scientific">Kitasatospora cineracea</name>
    <dbReference type="NCBI Taxonomy" id="88074"/>
    <lineage>
        <taxon>Bacteria</taxon>
        <taxon>Bacillati</taxon>
        <taxon>Actinomycetota</taxon>
        <taxon>Actinomycetes</taxon>
        <taxon>Kitasatosporales</taxon>
        <taxon>Streptomycetaceae</taxon>
        <taxon>Kitasatospora</taxon>
    </lineage>
</organism>
<gene>
    <name evidence="7" type="ORF">EDD38_4620</name>
</gene>
<name>A0A3N4RYV2_9ACTN</name>
<dbReference type="SMART" id="SM01130">
    <property type="entry name" value="DHDPS"/>
    <property type="match status" value="1"/>
</dbReference>
<dbReference type="GO" id="GO:0044281">
    <property type="term" value="P:small molecule metabolic process"/>
    <property type="evidence" value="ECO:0007669"/>
    <property type="project" value="UniProtKB-ARBA"/>
</dbReference>
<dbReference type="InterPro" id="IPR002220">
    <property type="entry name" value="DapA-like"/>
</dbReference>
<evidence type="ECO:0000256" key="1">
    <source>
        <dbReference type="ARBA" id="ARBA00007592"/>
    </source>
</evidence>
<keyword evidence="2 4" id="KW-0456">Lyase</keyword>
<dbReference type="SUPFAM" id="SSF51569">
    <property type="entry name" value="Aldolase"/>
    <property type="match status" value="1"/>
</dbReference>
<dbReference type="PROSITE" id="PS00666">
    <property type="entry name" value="DHDPS_2"/>
    <property type="match status" value="1"/>
</dbReference>
<reference evidence="7 8" key="1">
    <citation type="submission" date="2018-11" db="EMBL/GenBank/DDBJ databases">
        <title>Sequencing the genomes of 1000 actinobacteria strains.</title>
        <authorList>
            <person name="Klenk H.-P."/>
        </authorList>
    </citation>
    <scope>NUCLEOTIDE SEQUENCE [LARGE SCALE GENOMIC DNA]</scope>
    <source>
        <strain evidence="7 8">DSM 44781</strain>
    </source>
</reference>
<feature type="active site" description="Proton donor/acceptor" evidence="5">
    <location>
        <position position="139"/>
    </location>
</feature>
<comment type="similarity">
    <text evidence="1 4">Belongs to the DapA family.</text>
</comment>
<evidence type="ECO:0000256" key="6">
    <source>
        <dbReference type="PIRSR" id="PIRSR001365-2"/>
    </source>
</evidence>
<dbReference type="PANTHER" id="PTHR12128:SF66">
    <property type="entry name" value="4-HYDROXY-2-OXOGLUTARATE ALDOLASE, MITOCHONDRIAL"/>
    <property type="match status" value="1"/>
</dbReference>
<protein>
    <submittedName>
        <fullName evidence="7">4-hydroxy-tetrahydrodipicolinate synthase</fullName>
    </submittedName>
</protein>
<dbReference type="PANTHER" id="PTHR12128">
    <property type="entry name" value="DIHYDRODIPICOLINATE SYNTHASE"/>
    <property type="match status" value="1"/>
</dbReference>
<dbReference type="EMBL" id="RKQG01000001">
    <property type="protein sequence ID" value="RPE36251.1"/>
    <property type="molecule type" value="Genomic_DNA"/>
</dbReference>
<evidence type="ECO:0000313" key="8">
    <source>
        <dbReference type="Proteomes" id="UP000266906"/>
    </source>
</evidence>
<dbReference type="PRINTS" id="PR00146">
    <property type="entry name" value="DHPICSNTHASE"/>
</dbReference>
<sequence length="307" mass="32052">MTARRPAFSGVVPPVVTPLTADGDIDTASLERLVGFLLEGGVDGLFALGSSSETAYLTEAQRTRVLEVVVGANAGQVPVIAGCIETTTNRVIERALISRESGADAVVATAPFYTRTHPVEIERHFREIAAAAELPLFAYDIPVCVHNKLDTAMLLRLAADGVLAGVKDSSGDDVAFRYLCLGARELPEFAVLTGHEVVVDGALLGGADGVVPGLGNVDPHGYRRLADHAAAGDWAAAAAEQDRLARLFEIVTVAENTSGTAAGLGAFKTALMLRDIITTNAMSTPMTAYDAEQTAAVAALLDRAGLR</sequence>
<dbReference type="Proteomes" id="UP000266906">
    <property type="component" value="Unassembled WGS sequence"/>
</dbReference>
<dbReference type="AlphaFoldDB" id="A0A3N4RYV2"/>
<evidence type="ECO:0000256" key="2">
    <source>
        <dbReference type="ARBA" id="ARBA00023239"/>
    </source>
</evidence>
<evidence type="ECO:0000313" key="7">
    <source>
        <dbReference type="EMBL" id="RPE36251.1"/>
    </source>
</evidence>
<evidence type="ECO:0000256" key="3">
    <source>
        <dbReference type="ARBA" id="ARBA00023270"/>
    </source>
</evidence>
<feature type="binding site" evidence="6">
    <location>
        <position position="211"/>
    </location>
    <ligand>
        <name>pyruvate</name>
        <dbReference type="ChEBI" id="CHEBI:15361"/>
    </ligand>
</feature>